<evidence type="ECO:0000259" key="6">
    <source>
        <dbReference type="PROSITE" id="PS50011"/>
    </source>
</evidence>
<feature type="compositionally biased region" description="Low complexity" evidence="5">
    <location>
        <begin position="502"/>
        <end position="522"/>
    </location>
</feature>
<dbReference type="InterPro" id="IPR051681">
    <property type="entry name" value="Ser/Thr_Kinases-Pseudokinases"/>
</dbReference>
<feature type="domain" description="Protein kinase" evidence="6">
    <location>
        <begin position="1019"/>
        <end position="1288"/>
    </location>
</feature>
<evidence type="ECO:0000256" key="4">
    <source>
        <dbReference type="ARBA" id="ARBA00022840"/>
    </source>
</evidence>
<dbReference type="Gene3D" id="1.10.510.10">
    <property type="entry name" value="Transferase(Phosphotransferase) domain 1"/>
    <property type="match status" value="1"/>
</dbReference>
<feature type="region of interest" description="Disordered" evidence="5">
    <location>
        <begin position="73"/>
        <end position="165"/>
    </location>
</feature>
<dbReference type="InterPro" id="IPR001245">
    <property type="entry name" value="Ser-Thr/Tyr_kinase_cat_dom"/>
</dbReference>
<reference evidence="7 8" key="1">
    <citation type="submission" date="2018-03" db="EMBL/GenBank/DDBJ databases">
        <authorList>
            <person name="Guldener U."/>
        </authorList>
    </citation>
    <scope>NUCLEOTIDE SEQUENCE [LARGE SCALE GENOMIC DNA]</scope>
    <source>
        <strain evidence="7 8">DAOM196992</strain>
    </source>
</reference>
<feature type="compositionally biased region" description="Polar residues" evidence="5">
    <location>
        <begin position="143"/>
        <end position="160"/>
    </location>
</feature>
<evidence type="ECO:0000313" key="8">
    <source>
        <dbReference type="Proteomes" id="UP000323386"/>
    </source>
</evidence>
<feature type="compositionally biased region" description="Low complexity" evidence="5">
    <location>
        <begin position="181"/>
        <end position="197"/>
    </location>
</feature>
<dbReference type="OrthoDB" id="4062651at2759"/>
<dbReference type="PANTHER" id="PTHR44329:SF288">
    <property type="entry name" value="MITOGEN-ACTIVATED PROTEIN KINASE KINASE KINASE 20"/>
    <property type="match status" value="1"/>
</dbReference>
<keyword evidence="3" id="KW-0418">Kinase</keyword>
<feature type="compositionally biased region" description="Basic residues" evidence="5">
    <location>
        <begin position="232"/>
        <end position="241"/>
    </location>
</feature>
<dbReference type="GO" id="GO:0004674">
    <property type="term" value="F:protein serine/threonine kinase activity"/>
    <property type="evidence" value="ECO:0007669"/>
    <property type="project" value="TreeGrafter"/>
</dbReference>
<feature type="compositionally biased region" description="Acidic residues" evidence="5">
    <location>
        <begin position="607"/>
        <end position="617"/>
    </location>
</feature>
<feature type="region of interest" description="Disordered" evidence="5">
    <location>
        <begin position="180"/>
        <end position="249"/>
    </location>
</feature>
<feature type="compositionally biased region" description="Acidic residues" evidence="5">
    <location>
        <begin position="742"/>
        <end position="763"/>
    </location>
</feature>
<proteinExistence type="predicted"/>
<feature type="compositionally biased region" description="Basic residues" evidence="5">
    <location>
        <begin position="374"/>
        <end position="384"/>
    </location>
</feature>
<evidence type="ECO:0000256" key="5">
    <source>
        <dbReference type="SAM" id="MobiDB-lite"/>
    </source>
</evidence>
<name>A0A5C3F161_9BASI</name>
<evidence type="ECO:0000256" key="3">
    <source>
        <dbReference type="ARBA" id="ARBA00022777"/>
    </source>
</evidence>
<evidence type="ECO:0000313" key="7">
    <source>
        <dbReference type="EMBL" id="SPO37447.1"/>
    </source>
</evidence>
<feature type="compositionally biased region" description="Basic and acidic residues" evidence="5">
    <location>
        <begin position="804"/>
        <end position="813"/>
    </location>
</feature>
<gene>
    <name evidence="7" type="ORF">PSFLO_02921</name>
</gene>
<keyword evidence="2" id="KW-0547">Nucleotide-binding</keyword>
<dbReference type="InterPro" id="IPR000719">
    <property type="entry name" value="Prot_kinase_dom"/>
</dbReference>
<feature type="compositionally biased region" description="Basic and acidic residues" evidence="5">
    <location>
        <begin position="392"/>
        <end position="413"/>
    </location>
</feature>
<feature type="compositionally biased region" description="Low complexity" evidence="5">
    <location>
        <begin position="345"/>
        <end position="360"/>
    </location>
</feature>
<dbReference type="SUPFAM" id="SSF56112">
    <property type="entry name" value="Protein kinase-like (PK-like)"/>
    <property type="match status" value="1"/>
</dbReference>
<dbReference type="Proteomes" id="UP000323386">
    <property type="component" value="Unassembled WGS sequence"/>
</dbReference>
<accession>A0A5C3F161</accession>
<dbReference type="Pfam" id="PF07714">
    <property type="entry name" value="PK_Tyr_Ser-Thr"/>
    <property type="match status" value="1"/>
</dbReference>
<feature type="compositionally biased region" description="Basic and acidic residues" evidence="5">
    <location>
        <begin position="489"/>
        <end position="498"/>
    </location>
</feature>
<feature type="compositionally biased region" description="Basic residues" evidence="5">
    <location>
        <begin position="627"/>
        <end position="644"/>
    </location>
</feature>
<keyword evidence="4" id="KW-0067">ATP-binding</keyword>
<dbReference type="PANTHER" id="PTHR44329">
    <property type="entry name" value="SERINE/THREONINE-PROTEIN KINASE TNNI3K-RELATED"/>
    <property type="match status" value="1"/>
</dbReference>
<evidence type="ECO:0000256" key="2">
    <source>
        <dbReference type="ARBA" id="ARBA00022741"/>
    </source>
</evidence>
<sequence length="1300" mass="141728">MIARRNRPILSPVQQHQSPPQHDSPLHTNSAQFHGACFSFKLGEPGPSLLPSAPRNYPRVSCFVEIPLGRMALSSPGAGVKRKRANVTGSKSKAKANDRSGTGPLRNQRAAHTERGGHTDASSSLSLGRRRGFLPATPRKPASTASNTSDWSSLASTSPAASRHATLPEVHDDLVDSWLQSERGSGRSSSRVSLRQGMRGMTLEDPPSPTGTASGSGGDVDVDGKATGAQKPVRRGSRTRSQRSVDYGTGAPLFAEDGAAAGESGEAEDQRLLTTAPNWQLSRLRKDDLVRLNRLAGTWDDDEEVDPELYTKQELVNGVIMCRSRLDKGKGAVADAGARGHRRAASASSSSSSLRARGSAVIDLTNELPSPPRLRTRSRSRTRRTGVADPEATTKEQSRRPSGDSSDESHEGGGEETEAEPTRAAGRKKAARRPQPGTLRRMDSSFFEPSELMQHAPNGDPTKARWQQSDPIGRADRTLRARTALGTNRADRRGRDRSIFGSSDAGANASSSSLAFTSSGISPLGSHMVRRRGSRRSLFVASSPVRASSRGQGGVAPRRRPMTRATAAALQEMFGDGAISSSRTPRPARKAGRGVSFRTGDERIGDPDDMDEDWSEEEASRSDGSGKRRTVATRRQTRARARQVGHHELSADDADCELVSQLSVAEEESEDETGEQRNGSRPRAPGRRGSRPATDGAEIDQNDATPVRADRAPRAARRGSQSGHRRGAAKTVSPGQTMGEIDGQDEDDDDDNDDDDDDDDDNSEASSTEADDSPVKFRKLRNGKLRMPVSRRDAMAVDQDQEANAEREPREETGDCEMGAADAEHADDAGDDPVARSSPAIEDAMFEPTSGSLARLRRAQLVDLCEARALATTEADRKADLIDRLLAWYSAHVSSPPATVRRDRMDTGESDAESDMSASTARQGSDVDDAATPRTRKQARTRGDAAGGKGAAQPTESEVPLLLRAKADKVESSKLPTPPLTSHNDEANAAGAGDGVDELNGLDLESLDLQDKEIPPSKLEKLEKIGSGGFKDVYVGRYRISKTRVNRVAIADIRDQLTEMDIKELSLLRDLRHENIVRFIGVSIPDDPRTSVPCMIVSELCVNGDLFDYIRNTAPPSDDEVFRILLETARGLEYLHTRTPAIIHRDCKSTNVLITRNRTAKINDFGLAKVKNTQRSMMRSLVGTVNWQAAELWVPKPHYNEKVDVWSAAMTFWETLQWHQAEKKYPFQGMNEHQIYQDVGQKRIRPYTGAIRRQFGGEIVDLLDAMWHHSAKERPSMTQVCERLEELVRIKRAQLGGKRS</sequence>
<keyword evidence="1" id="KW-0808">Transferase</keyword>
<dbReference type="GO" id="GO:0005524">
    <property type="term" value="F:ATP binding"/>
    <property type="evidence" value="ECO:0007669"/>
    <property type="project" value="UniProtKB-KW"/>
</dbReference>
<dbReference type="InterPro" id="IPR011009">
    <property type="entry name" value="Kinase-like_dom_sf"/>
</dbReference>
<dbReference type="PROSITE" id="PS50011">
    <property type="entry name" value="PROTEIN_KINASE_DOM"/>
    <property type="match status" value="1"/>
</dbReference>
<dbReference type="CDD" id="cd13999">
    <property type="entry name" value="STKc_MAP3K-like"/>
    <property type="match status" value="1"/>
</dbReference>
<dbReference type="EMBL" id="OOIP01000007">
    <property type="protein sequence ID" value="SPO37447.1"/>
    <property type="molecule type" value="Genomic_DNA"/>
</dbReference>
<feature type="region of interest" description="Disordered" evidence="5">
    <location>
        <begin position="896"/>
        <end position="999"/>
    </location>
</feature>
<protein>
    <recommendedName>
        <fullName evidence="6">Protein kinase domain-containing protein</fullName>
    </recommendedName>
</protein>
<keyword evidence="8" id="KW-1185">Reference proteome</keyword>
<evidence type="ECO:0000256" key="1">
    <source>
        <dbReference type="ARBA" id="ARBA00022679"/>
    </source>
</evidence>
<feature type="compositionally biased region" description="Low complexity" evidence="5">
    <location>
        <begin position="11"/>
        <end position="27"/>
    </location>
</feature>
<feature type="region of interest" description="Disordered" evidence="5">
    <location>
        <begin position="333"/>
        <end position="836"/>
    </location>
</feature>
<feature type="region of interest" description="Disordered" evidence="5">
    <location>
        <begin position="1"/>
        <end position="28"/>
    </location>
</feature>
<organism evidence="7 8">
    <name type="scientific">Pseudozyma flocculosa</name>
    <dbReference type="NCBI Taxonomy" id="84751"/>
    <lineage>
        <taxon>Eukaryota</taxon>
        <taxon>Fungi</taxon>
        <taxon>Dikarya</taxon>
        <taxon>Basidiomycota</taxon>
        <taxon>Ustilaginomycotina</taxon>
        <taxon>Ustilaginomycetes</taxon>
        <taxon>Ustilaginales</taxon>
        <taxon>Ustilaginaceae</taxon>
        <taxon>Pseudozyma</taxon>
    </lineage>
</organism>